<name>A0A7J7JH34_BUGNE</name>
<dbReference type="AlphaFoldDB" id="A0A7J7JH34"/>
<comment type="caution">
    <text evidence="1">The sequence shown here is derived from an EMBL/GenBank/DDBJ whole genome shotgun (WGS) entry which is preliminary data.</text>
</comment>
<sequence length="341" mass="38902">MATPCTSSESRRKLALNFKPVVKTSNGTVIPSHSLRSITVTEDGKLCSTSSLKRSVKVAASLKTSKKVMLWLDNARNSFPNENIQLQKKDIGQSKDDICWNTETIMERICLWMKTQANYRGDREYLERLSRETYDFVRNPINDRKIALSKINQLEQVTKELSDSFVQEFSNSLNYIHDYQLDADDYIRIREMCGPLDYETPNDANRTLRVIQNFQGGEFQYLPPYVTSIRSKSNYDASLVCLPDGSPVYMRTGNYYEHSGLPVQSLWTPRHCLMPVAPSISSPGYYEVVCAMNVQYGACVLTRWSCFINVHFLDLHLSVGCCNSCSNLHITVYAMFVIMPP</sequence>
<organism evidence="1 2">
    <name type="scientific">Bugula neritina</name>
    <name type="common">Brown bryozoan</name>
    <name type="synonym">Sertularia neritina</name>
    <dbReference type="NCBI Taxonomy" id="10212"/>
    <lineage>
        <taxon>Eukaryota</taxon>
        <taxon>Metazoa</taxon>
        <taxon>Spiralia</taxon>
        <taxon>Lophotrochozoa</taxon>
        <taxon>Bryozoa</taxon>
        <taxon>Gymnolaemata</taxon>
        <taxon>Cheilostomatida</taxon>
        <taxon>Flustrina</taxon>
        <taxon>Buguloidea</taxon>
        <taxon>Bugulidae</taxon>
        <taxon>Bugula</taxon>
    </lineage>
</organism>
<keyword evidence="2" id="KW-1185">Reference proteome</keyword>
<accession>A0A7J7JH34</accession>
<gene>
    <name evidence="1" type="ORF">EB796_016785</name>
</gene>
<evidence type="ECO:0000313" key="2">
    <source>
        <dbReference type="Proteomes" id="UP000593567"/>
    </source>
</evidence>
<proteinExistence type="predicted"/>
<evidence type="ECO:0000313" key="1">
    <source>
        <dbReference type="EMBL" id="KAF6024911.1"/>
    </source>
</evidence>
<protein>
    <submittedName>
        <fullName evidence="1">Uncharacterized protein</fullName>
    </submittedName>
</protein>
<reference evidence="1" key="1">
    <citation type="submission" date="2020-06" db="EMBL/GenBank/DDBJ databases">
        <title>Draft genome of Bugula neritina, a colonial animal packing powerful symbionts and potential medicines.</title>
        <authorList>
            <person name="Rayko M."/>
        </authorList>
    </citation>
    <scope>NUCLEOTIDE SEQUENCE [LARGE SCALE GENOMIC DNA]</scope>
    <source>
        <strain evidence="1">Kwan_BN1</strain>
    </source>
</reference>
<dbReference type="EMBL" id="VXIV02002514">
    <property type="protein sequence ID" value="KAF6024911.1"/>
    <property type="molecule type" value="Genomic_DNA"/>
</dbReference>
<dbReference type="Proteomes" id="UP000593567">
    <property type="component" value="Unassembled WGS sequence"/>
</dbReference>